<evidence type="ECO:0000256" key="4">
    <source>
        <dbReference type="ARBA" id="ARBA00023034"/>
    </source>
</evidence>
<dbReference type="GO" id="GO:0005829">
    <property type="term" value="C:cytosol"/>
    <property type="evidence" value="ECO:0007669"/>
    <property type="project" value="GOC"/>
</dbReference>
<feature type="transmembrane region" description="Helical" evidence="7">
    <location>
        <begin position="73"/>
        <end position="100"/>
    </location>
</feature>
<dbReference type="InParanoid" id="W7XDH7"/>
<evidence type="ECO:0000313" key="8">
    <source>
        <dbReference type="EMBL" id="EWS71886.1"/>
    </source>
</evidence>
<sequence>MQLLSMDDNKKIGLGLVILGLSCYLLGIILFFDRALFLIANLSFLIGMYMFIGLKQTIAFFSKKTNFKGSLVYFGGFAIIVFGFSFIGFCIQMYGLFLLFKTFLPLLYDPICRIPIIGKYFRSDAVKNTINNIAQKGPSV</sequence>
<evidence type="ECO:0000256" key="1">
    <source>
        <dbReference type="ARBA" id="ARBA00004653"/>
    </source>
</evidence>
<accession>W7XDH7</accession>
<dbReference type="OrthoDB" id="306412at2759"/>
<keyword evidence="4" id="KW-0333">Golgi apparatus</keyword>
<feature type="transmembrane region" description="Helical" evidence="7">
    <location>
        <begin position="38"/>
        <end position="61"/>
    </location>
</feature>
<keyword evidence="9" id="KW-1185">Reference proteome</keyword>
<dbReference type="GeneID" id="24442054"/>
<keyword evidence="3 7" id="KW-1133">Transmembrane helix</keyword>
<dbReference type="FunCoup" id="W7XDH7">
    <property type="interactions" value="42"/>
</dbReference>
<evidence type="ECO:0000256" key="3">
    <source>
        <dbReference type="ARBA" id="ARBA00022989"/>
    </source>
</evidence>
<reference evidence="9" key="1">
    <citation type="journal article" date="2006" name="PLoS Biol.">
        <title>Macronuclear genome sequence of the ciliate Tetrahymena thermophila, a model eukaryote.</title>
        <authorList>
            <person name="Eisen J.A."/>
            <person name="Coyne R.S."/>
            <person name="Wu M."/>
            <person name="Wu D."/>
            <person name="Thiagarajan M."/>
            <person name="Wortman J.R."/>
            <person name="Badger J.H."/>
            <person name="Ren Q."/>
            <person name="Amedeo P."/>
            <person name="Jones K.M."/>
            <person name="Tallon L.J."/>
            <person name="Delcher A.L."/>
            <person name="Salzberg S.L."/>
            <person name="Silva J.C."/>
            <person name="Haas B.J."/>
            <person name="Majoros W.H."/>
            <person name="Farzad M."/>
            <person name="Carlton J.M."/>
            <person name="Smith R.K. Jr."/>
            <person name="Garg J."/>
            <person name="Pearlman R.E."/>
            <person name="Karrer K.M."/>
            <person name="Sun L."/>
            <person name="Manning G."/>
            <person name="Elde N.C."/>
            <person name="Turkewitz A.P."/>
            <person name="Asai D.J."/>
            <person name="Wilkes D.E."/>
            <person name="Wang Y."/>
            <person name="Cai H."/>
            <person name="Collins K."/>
            <person name="Stewart B.A."/>
            <person name="Lee S.R."/>
            <person name="Wilamowska K."/>
            <person name="Weinberg Z."/>
            <person name="Ruzzo W.L."/>
            <person name="Wloga D."/>
            <person name="Gaertig J."/>
            <person name="Frankel J."/>
            <person name="Tsao C.-C."/>
            <person name="Gorovsky M.A."/>
            <person name="Keeling P.J."/>
            <person name="Waller R.F."/>
            <person name="Patron N.J."/>
            <person name="Cherry J.M."/>
            <person name="Stover N.A."/>
            <person name="Krieger C.J."/>
            <person name="del Toro C."/>
            <person name="Ryder H.F."/>
            <person name="Williamson S.C."/>
            <person name="Barbeau R.A."/>
            <person name="Hamilton E.P."/>
            <person name="Orias E."/>
        </authorList>
    </citation>
    <scope>NUCLEOTIDE SEQUENCE [LARGE SCALE GENOMIC DNA]</scope>
    <source>
        <strain evidence="9">SB210</strain>
    </source>
</reference>
<evidence type="ECO:0000256" key="5">
    <source>
        <dbReference type="ARBA" id="ARBA00023136"/>
    </source>
</evidence>
<dbReference type="Pfam" id="PF04178">
    <property type="entry name" value="Got1"/>
    <property type="match status" value="1"/>
</dbReference>
<feature type="transmembrane region" description="Helical" evidence="7">
    <location>
        <begin position="12"/>
        <end position="32"/>
    </location>
</feature>
<dbReference type="InterPro" id="IPR007305">
    <property type="entry name" value="Vesicle_transpt_Got1/SFT2"/>
</dbReference>
<gene>
    <name evidence="8" type="ORF">TTHERM_001266113</name>
</gene>
<protein>
    <submittedName>
        <fullName evidence="8">Got1/SFT2 family protein</fullName>
    </submittedName>
</protein>
<dbReference type="KEGG" id="tet:TTHERM_001266113"/>
<dbReference type="RefSeq" id="XP_012655580.1">
    <property type="nucleotide sequence ID" value="XM_012800126.1"/>
</dbReference>
<comment type="similarity">
    <text evidence="6">Belongs to the GOT1 family.</text>
</comment>
<evidence type="ECO:0000256" key="6">
    <source>
        <dbReference type="ARBA" id="ARBA00025799"/>
    </source>
</evidence>
<dbReference type="STRING" id="312017.W7XDH7"/>
<proteinExistence type="inferred from homology"/>
<dbReference type="GO" id="GO:0006888">
    <property type="term" value="P:endoplasmic reticulum to Golgi vesicle-mediated transport"/>
    <property type="evidence" value="ECO:0007669"/>
    <property type="project" value="InterPro"/>
</dbReference>
<dbReference type="AlphaFoldDB" id="W7XDH7"/>
<dbReference type="PANTHER" id="PTHR21493">
    <property type="entry name" value="CGI-141-RELATED/LIPASE CONTAINING PROTEIN"/>
    <property type="match status" value="1"/>
</dbReference>
<dbReference type="PANTHER" id="PTHR21493:SF9">
    <property type="entry name" value="GOLGI TRANSPORT PROTEIN 1-RELATED"/>
    <property type="match status" value="1"/>
</dbReference>
<evidence type="ECO:0000313" key="9">
    <source>
        <dbReference type="Proteomes" id="UP000009168"/>
    </source>
</evidence>
<dbReference type="Proteomes" id="UP000009168">
    <property type="component" value="Unassembled WGS sequence"/>
</dbReference>
<name>W7XDH7_TETTS</name>
<dbReference type="InterPro" id="IPR045176">
    <property type="entry name" value="Got1"/>
</dbReference>
<dbReference type="GO" id="GO:0042147">
    <property type="term" value="P:retrograde transport, endosome to Golgi"/>
    <property type="evidence" value="ECO:0007669"/>
    <property type="project" value="InterPro"/>
</dbReference>
<comment type="subcellular location">
    <subcellularLocation>
        <location evidence="1">Golgi apparatus membrane</location>
        <topology evidence="1">Multi-pass membrane protein</topology>
    </subcellularLocation>
</comment>
<keyword evidence="2 7" id="KW-0812">Transmembrane</keyword>
<evidence type="ECO:0000256" key="2">
    <source>
        <dbReference type="ARBA" id="ARBA00022692"/>
    </source>
</evidence>
<dbReference type="GO" id="GO:0000139">
    <property type="term" value="C:Golgi membrane"/>
    <property type="evidence" value="ECO:0007669"/>
    <property type="project" value="UniProtKB-SubCell"/>
</dbReference>
<organism evidence="8 9">
    <name type="scientific">Tetrahymena thermophila (strain SB210)</name>
    <dbReference type="NCBI Taxonomy" id="312017"/>
    <lineage>
        <taxon>Eukaryota</taxon>
        <taxon>Sar</taxon>
        <taxon>Alveolata</taxon>
        <taxon>Ciliophora</taxon>
        <taxon>Intramacronucleata</taxon>
        <taxon>Oligohymenophorea</taxon>
        <taxon>Hymenostomatida</taxon>
        <taxon>Tetrahymenina</taxon>
        <taxon>Tetrahymenidae</taxon>
        <taxon>Tetrahymena</taxon>
    </lineage>
</organism>
<dbReference type="EMBL" id="GG662451">
    <property type="protein sequence ID" value="EWS71886.1"/>
    <property type="molecule type" value="Genomic_DNA"/>
</dbReference>
<keyword evidence="5 7" id="KW-0472">Membrane</keyword>
<evidence type="ECO:0000256" key="7">
    <source>
        <dbReference type="SAM" id="Phobius"/>
    </source>
</evidence>